<gene>
    <name evidence="1" type="ORF">L1987_47333</name>
</gene>
<protein>
    <submittedName>
        <fullName evidence="1">Uncharacterized protein</fullName>
    </submittedName>
</protein>
<comment type="caution">
    <text evidence="1">The sequence shown here is derived from an EMBL/GenBank/DDBJ whole genome shotgun (WGS) entry which is preliminary data.</text>
</comment>
<dbReference type="EMBL" id="CM042032">
    <property type="protein sequence ID" value="KAI3777533.1"/>
    <property type="molecule type" value="Genomic_DNA"/>
</dbReference>
<keyword evidence="2" id="KW-1185">Reference proteome</keyword>
<dbReference type="Proteomes" id="UP001056120">
    <property type="component" value="Linkage Group LG15"/>
</dbReference>
<reference evidence="1 2" key="2">
    <citation type="journal article" date="2022" name="Mol. Ecol. Resour.">
        <title>The genomes of chicory, endive, great burdock and yacon provide insights into Asteraceae paleo-polyploidization history and plant inulin production.</title>
        <authorList>
            <person name="Fan W."/>
            <person name="Wang S."/>
            <person name="Wang H."/>
            <person name="Wang A."/>
            <person name="Jiang F."/>
            <person name="Liu H."/>
            <person name="Zhao H."/>
            <person name="Xu D."/>
            <person name="Zhang Y."/>
        </authorList>
    </citation>
    <scope>NUCLEOTIDE SEQUENCE [LARGE SCALE GENOMIC DNA]</scope>
    <source>
        <strain evidence="2">cv. Yunnan</strain>
        <tissue evidence="1">Leaves</tissue>
    </source>
</reference>
<organism evidence="1 2">
    <name type="scientific">Smallanthus sonchifolius</name>
    <dbReference type="NCBI Taxonomy" id="185202"/>
    <lineage>
        <taxon>Eukaryota</taxon>
        <taxon>Viridiplantae</taxon>
        <taxon>Streptophyta</taxon>
        <taxon>Embryophyta</taxon>
        <taxon>Tracheophyta</taxon>
        <taxon>Spermatophyta</taxon>
        <taxon>Magnoliopsida</taxon>
        <taxon>eudicotyledons</taxon>
        <taxon>Gunneridae</taxon>
        <taxon>Pentapetalae</taxon>
        <taxon>asterids</taxon>
        <taxon>campanulids</taxon>
        <taxon>Asterales</taxon>
        <taxon>Asteraceae</taxon>
        <taxon>Asteroideae</taxon>
        <taxon>Heliantheae alliance</taxon>
        <taxon>Millerieae</taxon>
        <taxon>Smallanthus</taxon>
    </lineage>
</organism>
<accession>A0ACB9G248</accession>
<sequence length="619" mass="68223">MEPTGPKVPSRYLTGPTSSCHDHCKCAPPKETTETKPMIPLPKRVPKPPADRPHIDAPNSVPRTNKPPSVTPKTTTRNFKNNNNVVKDQTLKKDVAIEPKKRDFKLKYVNSQAKTNNQASSRTPRRRLSDNFVPNKDMSLQPSRFPKRRLSEIVIHPNTDGGSVSNGSMVRGSGINKNESRKDSKLPLVNKKSNSVKATVSTSKRNVKVSPLRTNKSPQKPELKGSRNSKAVKPIVPIEEFVLEETLHINEPNNDVEITKSQSQSQKSPDRSPSSSEAKAMKDDQNGVVESSPPPMEDEQNEVVKSLPPSMEDDTFAKDEQNEVVESFPPSMEDDTFAKDDQNGEVESLPPSMEDDTFAKDDQNGEVEPSPPPMEDDTLAKDVQASSFEVKAMKDDQNEEVESLSPSMEDDTLAKVDQNVEVESSPPSMEDDTLAKDEVEAMKDDQNGLLESSPPSMEDDTFAKVGQQNDTVSDSEIDVTKETTHVGKLVVETNDSSLEDLRFRSGTILSPESENNSLIELQFAKGKELENETEEGEHISLRRLSSDGVVYVSESVSISVDLKHQEMEEKKAAVLANNVIEEAASKLIQTRKSKVKALVGAFETIVSGETPGSYTSRST</sequence>
<reference evidence="2" key="1">
    <citation type="journal article" date="2022" name="Mol. Ecol. Resour.">
        <title>The genomes of chicory, endive, great burdock and yacon provide insights into Asteraceae palaeo-polyploidization history and plant inulin production.</title>
        <authorList>
            <person name="Fan W."/>
            <person name="Wang S."/>
            <person name="Wang H."/>
            <person name="Wang A."/>
            <person name="Jiang F."/>
            <person name="Liu H."/>
            <person name="Zhao H."/>
            <person name="Xu D."/>
            <person name="Zhang Y."/>
        </authorList>
    </citation>
    <scope>NUCLEOTIDE SEQUENCE [LARGE SCALE GENOMIC DNA]</scope>
    <source>
        <strain evidence="2">cv. Yunnan</strain>
    </source>
</reference>
<name>A0ACB9G248_9ASTR</name>
<proteinExistence type="predicted"/>
<evidence type="ECO:0000313" key="1">
    <source>
        <dbReference type="EMBL" id="KAI3777533.1"/>
    </source>
</evidence>
<evidence type="ECO:0000313" key="2">
    <source>
        <dbReference type="Proteomes" id="UP001056120"/>
    </source>
</evidence>